<evidence type="ECO:0000313" key="3">
    <source>
        <dbReference type="Proteomes" id="UP000298517"/>
    </source>
</evidence>
<keyword evidence="1" id="KW-0472">Membrane</keyword>
<keyword evidence="3" id="KW-1185">Reference proteome</keyword>
<dbReference type="AlphaFoldDB" id="A0A4Y8AVT5"/>
<accession>A0A4Y8AVT5</accession>
<evidence type="ECO:0000256" key="1">
    <source>
        <dbReference type="SAM" id="Phobius"/>
    </source>
</evidence>
<keyword evidence="1" id="KW-0812">Transmembrane</keyword>
<dbReference type="EMBL" id="SNQI01000001">
    <property type="protein sequence ID" value="TEW76637.1"/>
    <property type="molecule type" value="Genomic_DNA"/>
</dbReference>
<protein>
    <submittedName>
        <fullName evidence="2">DoxX protein</fullName>
    </submittedName>
</protein>
<feature type="transmembrane region" description="Helical" evidence="1">
    <location>
        <begin position="72"/>
        <end position="91"/>
    </location>
</feature>
<dbReference type="RefSeq" id="WP_134246648.1">
    <property type="nucleotide sequence ID" value="NZ_SNQI01000001.1"/>
</dbReference>
<comment type="caution">
    <text evidence="2">The sequence shown here is derived from an EMBL/GenBank/DDBJ whole genome shotgun (WGS) entry which is preliminary data.</text>
</comment>
<name>A0A4Y8AVT5_9FLAO</name>
<dbReference type="OrthoDB" id="8161897at2"/>
<evidence type="ECO:0000313" key="2">
    <source>
        <dbReference type="EMBL" id="TEW76637.1"/>
    </source>
</evidence>
<sequence length="124" mass="13744">MKKASTIISILLGITLIIFGLNKFFNFMPVMELSAPGLEFMGAFIKVGYGMTIVAIIEIITGILIATNKFRALALVILFPILLNALLFHMFLDPENILPAVLVVGMNLFLMYSSREKYGPLFQA</sequence>
<keyword evidence="1" id="KW-1133">Transmembrane helix</keyword>
<feature type="transmembrane region" description="Helical" evidence="1">
    <location>
        <begin position="97"/>
        <end position="114"/>
    </location>
</feature>
<feature type="transmembrane region" description="Helical" evidence="1">
    <location>
        <begin position="47"/>
        <end position="65"/>
    </location>
</feature>
<dbReference type="Proteomes" id="UP000298517">
    <property type="component" value="Unassembled WGS sequence"/>
</dbReference>
<gene>
    <name evidence="2" type="ORF">E2488_01965</name>
</gene>
<organism evidence="2 3">
    <name type="scientific">Gramella jeungdoensis</name>
    <dbReference type="NCBI Taxonomy" id="708091"/>
    <lineage>
        <taxon>Bacteria</taxon>
        <taxon>Pseudomonadati</taxon>
        <taxon>Bacteroidota</taxon>
        <taxon>Flavobacteriia</taxon>
        <taxon>Flavobacteriales</taxon>
        <taxon>Flavobacteriaceae</taxon>
        <taxon>Christiangramia</taxon>
    </lineage>
</organism>
<reference evidence="2 3" key="1">
    <citation type="journal article" date="2011" name="J. Microbiol.">
        <title>Gramella jeungdoensis sp. nov., isolated from a solar saltern in Korea.</title>
        <authorList>
            <person name="Joung Y."/>
            <person name="Kim H."/>
            <person name="Jang T."/>
            <person name="Ahn T.S."/>
            <person name="Joh K."/>
        </authorList>
    </citation>
    <scope>NUCLEOTIDE SEQUENCE [LARGE SCALE GENOMIC DNA]</scope>
    <source>
        <strain evidence="2 3">KCTC 23123</strain>
    </source>
</reference>
<feature type="transmembrane region" description="Helical" evidence="1">
    <location>
        <begin position="7"/>
        <end position="27"/>
    </location>
</feature>
<proteinExistence type="predicted"/>